<feature type="domain" description="RecX third three-helical" evidence="8">
    <location>
        <begin position="129"/>
        <end position="175"/>
    </location>
</feature>
<dbReference type="Pfam" id="PF02631">
    <property type="entry name" value="RecX_HTH2"/>
    <property type="match status" value="1"/>
</dbReference>
<comment type="function">
    <text evidence="5">Modulates RecA activity.</text>
</comment>
<dbReference type="HAMAP" id="MF_01114">
    <property type="entry name" value="RecX"/>
    <property type="match status" value="1"/>
</dbReference>
<comment type="similarity">
    <text evidence="2 5">Belongs to the RecX family.</text>
</comment>
<evidence type="ECO:0000256" key="6">
    <source>
        <dbReference type="SAM" id="MobiDB-lite"/>
    </source>
</evidence>
<feature type="domain" description="RecX first three-helical" evidence="9">
    <location>
        <begin position="35"/>
        <end position="74"/>
    </location>
</feature>
<dbReference type="InterPro" id="IPR003783">
    <property type="entry name" value="Regulatory_RecX"/>
</dbReference>
<dbReference type="EMBL" id="FAOZ01000005">
    <property type="protein sequence ID" value="CUU55611.1"/>
    <property type="molecule type" value="Genomic_DNA"/>
</dbReference>
<sequence>MKGESGPAAADRSSVTSGASAASARAGRADPLAAAREICLHQLAARPRSRAELAAVLSRRGVEEEIAGLVLDRLAEVGLVDDEAFAAAFVSSARAGRGLGRRALAVELRRRGVQPEVSEEALAAVGTEDEEATARSLVSRRLRVMEGLPASVQARRLAALLTRKGYPLDLVRRVVEEAVEAVVEEEAEEADSDVDSLDRGVQRRPRSRWQS</sequence>
<dbReference type="AlphaFoldDB" id="A0A0S4QJ62"/>
<evidence type="ECO:0000259" key="9">
    <source>
        <dbReference type="Pfam" id="PF21982"/>
    </source>
</evidence>
<evidence type="ECO:0000256" key="3">
    <source>
        <dbReference type="ARBA" id="ARBA00018111"/>
    </source>
</evidence>
<feature type="region of interest" description="Disordered" evidence="6">
    <location>
        <begin position="1"/>
        <end position="28"/>
    </location>
</feature>
<dbReference type="GO" id="GO:0005737">
    <property type="term" value="C:cytoplasm"/>
    <property type="evidence" value="ECO:0007669"/>
    <property type="project" value="UniProtKB-SubCell"/>
</dbReference>
<feature type="domain" description="RecX second three-helical" evidence="7">
    <location>
        <begin position="81"/>
        <end position="122"/>
    </location>
</feature>
<dbReference type="InterPro" id="IPR053925">
    <property type="entry name" value="RecX_HTH_3rd"/>
</dbReference>
<feature type="compositionally biased region" description="Basic residues" evidence="6">
    <location>
        <begin position="202"/>
        <end position="211"/>
    </location>
</feature>
<evidence type="ECO:0000259" key="7">
    <source>
        <dbReference type="Pfam" id="PF02631"/>
    </source>
</evidence>
<dbReference type="NCBIfam" id="NF001064">
    <property type="entry name" value="PRK00117.5-4"/>
    <property type="match status" value="1"/>
</dbReference>
<feature type="compositionally biased region" description="Acidic residues" evidence="6">
    <location>
        <begin position="184"/>
        <end position="195"/>
    </location>
</feature>
<dbReference type="InterPro" id="IPR053924">
    <property type="entry name" value="RecX_HTH_2nd"/>
</dbReference>
<reference evidence="11" key="1">
    <citation type="submission" date="2015-11" db="EMBL/GenBank/DDBJ databases">
        <authorList>
            <person name="Varghese N."/>
        </authorList>
    </citation>
    <scope>NUCLEOTIDE SEQUENCE [LARGE SCALE GENOMIC DNA]</scope>
    <source>
        <strain evidence="11">DSM 45899</strain>
    </source>
</reference>
<proteinExistence type="inferred from homology"/>
<protein>
    <recommendedName>
        <fullName evidence="3 5">Regulatory protein RecX</fullName>
    </recommendedName>
</protein>
<accession>A0A0S4QJ62</accession>
<evidence type="ECO:0000313" key="11">
    <source>
        <dbReference type="Proteomes" id="UP000198802"/>
    </source>
</evidence>
<name>A0A0S4QJ62_9ACTN</name>
<keyword evidence="4 5" id="KW-0963">Cytoplasm</keyword>
<keyword evidence="11" id="KW-1185">Reference proteome</keyword>
<dbReference type="Gene3D" id="1.10.10.10">
    <property type="entry name" value="Winged helix-like DNA-binding domain superfamily/Winged helix DNA-binding domain"/>
    <property type="match status" value="2"/>
</dbReference>
<evidence type="ECO:0000256" key="5">
    <source>
        <dbReference type="HAMAP-Rule" id="MF_01114"/>
    </source>
</evidence>
<evidence type="ECO:0000259" key="8">
    <source>
        <dbReference type="Pfam" id="PF21981"/>
    </source>
</evidence>
<dbReference type="PANTHER" id="PTHR33602:SF1">
    <property type="entry name" value="REGULATORY PROTEIN RECX FAMILY PROTEIN"/>
    <property type="match status" value="1"/>
</dbReference>
<feature type="compositionally biased region" description="Low complexity" evidence="6">
    <location>
        <begin position="12"/>
        <end position="28"/>
    </location>
</feature>
<dbReference type="Pfam" id="PF21982">
    <property type="entry name" value="RecX_HTH1"/>
    <property type="match status" value="1"/>
</dbReference>
<feature type="region of interest" description="Disordered" evidence="6">
    <location>
        <begin position="184"/>
        <end position="211"/>
    </location>
</feature>
<evidence type="ECO:0000256" key="1">
    <source>
        <dbReference type="ARBA" id="ARBA00004496"/>
    </source>
</evidence>
<organism evidence="10 11">
    <name type="scientific">Parafrankia irregularis</name>
    <dbReference type="NCBI Taxonomy" id="795642"/>
    <lineage>
        <taxon>Bacteria</taxon>
        <taxon>Bacillati</taxon>
        <taxon>Actinomycetota</taxon>
        <taxon>Actinomycetes</taxon>
        <taxon>Frankiales</taxon>
        <taxon>Frankiaceae</taxon>
        <taxon>Parafrankia</taxon>
    </lineage>
</organism>
<evidence type="ECO:0000313" key="10">
    <source>
        <dbReference type="EMBL" id="CUU55611.1"/>
    </source>
</evidence>
<evidence type="ECO:0000256" key="4">
    <source>
        <dbReference type="ARBA" id="ARBA00022490"/>
    </source>
</evidence>
<dbReference type="RefSeq" id="WP_242666171.1">
    <property type="nucleotide sequence ID" value="NZ_FAOZ01000005.1"/>
</dbReference>
<gene>
    <name evidence="5" type="primary">recX</name>
    <name evidence="10" type="ORF">Ga0074812_105263</name>
</gene>
<dbReference type="Proteomes" id="UP000198802">
    <property type="component" value="Unassembled WGS sequence"/>
</dbReference>
<dbReference type="InterPro" id="IPR053926">
    <property type="entry name" value="RecX_HTH_1st"/>
</dbReference>
<dbReference type="PANTHER" id="PTHR33602">
    <property type="entry name" value="REGULATORY PROTEIN RECX FAMILY PROTEIN"/>
    <property type="match status" value="1"/>
</dbReference>
<evidence type="ECO:0000256" key="2">
    <source>
        <dbReference type="ARBA" id="ARBA00009695"/>
    </source>
</evidence>
<dbReference type="GO" id="GO:0006282">
    <property type="term" value="P:regulation of DNA repair"/>
    <property type="evidence" value="ECO:0007669"/>
    <property type="project" value="UniProtKB-UniRule"/>
</dbReference>
<dbReference type="InterPro" id="IPR036388">
    <property type="entry name" value="WH-like_DNA-bd_sf"/>
</dbReference>
<comment type="subcellular location">
    <subcellularLocation>
        <location evidence="1 5">Cytoplasm</location>
    </subcellularLocation>
</comment>
<dbReference type="Pfam" id="PF21981">
    <property type="entry name" value="RecX_HTH3"/>
    <property type="match status" value="1"/>
</dbReference>